<dbReference type="InterPro" id="IPR017946">
    <property type="entry name" value="PLC-like_Pdiesterase_TIM-brl"/>
</dbReference>
<keyword evidence="3" id="KW-1185">Reference proteome</keyword>
<dbReference type="Proteomes" id="UP000664534">
    <property type="component" value="Unassembled WGS sequence"/>
</dbReference>
<dbReference type="PROSITE" id="PS51257">
    <property type="entry name" value="PROKAR_LIPOPROTEIN"/>
    <property type="match status" value="1"/>
</dbReference>
<evidence type="ECO:0008006" key="4">
    <source>
        <dbReference type="Google" id="ProtNLM"/>
    </source>
</evidence>
<dbReference type="OrthoDB" id="7984201at2759"/>
<keyword evidence="1" id="KW-1133">Transmembrane helix</keyword>
<sequence>MRIQKTEVRLKIIFNYTILFLACIIISVITTINLMEEIAPMLNRIHTQAQVGCNGHVELCDRRYSNITQIATHDSAFVGILPTDDQDVDVVAQLDAGVRFLQAQTHRNVFGTLSLCHTSCYLKDAGSVESYLQVVKGWLDTHPNEVLTLLLTNGDNVRVSEFDHIFTASGIQPYAYIPGPSHNASVLDSWPTLGELIGNGTRLVAFLDYGALDTVPYILPEFLYFWETPFDMTDPSFPQCIIDRPGGLAEDPALAYQRMYIINHYLDTEMLGMDIPDRRDARKTNAATGNDSIGAQVSLCQKEHGRAPKGILLDYFEKGNVLEVQDALNGFWNSIL</sequence>
<keyword evidence="1" id="KW-0472">Membrane</keyword>
<dbReference type="SUPFAM" id="SSF51695">
    <property type="entry name" value="PLC-like phosphodiesterases"/>
    <property type="match status" value="1"/>
</dbReference>
<feature type="transmembrane region" description="Helical" evidence="1">
    <location>
        <begin position="12"/>
        <end position="35"/>
    </location>
</feature>
<accession>A0A8H3EH97</accession>
<evidence type="ECO:0000313" key="2">
    <source>
        <dbReference type="EMBL" id="CAF9905667.1"/>
    </source>
</evidence>
<evidence type="ECO:0000256" key="1">
    <source>
        <dbReference type="SAM" id="Phobius"/>
    </source>
</evidence>
<name>A0A8H3EH97_9LECA</name>
<dbReference type="InterPro" id="IPR051057">
    <property type="entry name" value="PI-PLC_domain"/>
</dbReference>
<protein>
    <recommendedName>
        <fullName evidence="4">PLC-like phosphodiesterase</fullName>
    </recommendedName>
</protein>
<organism evidence="2 3">
    <name type="scientific">Imshaugia aleurites</name>
    <dbReference type="NCBI Taxonomy" id="172621"/>
    <lineage>
        <taxon>Eukaryota</taxon>
        <taxon>Fungi</taxon>
        <taxon>Dikarya</taxon>
        <taxon>Ascomycota</taxon>
        <taxon>Pezizomycotina</taxon>
        <taxon>Lecanoromycetes</taxon>
        <taxon>OSLEUM clade</taxon>
        <taxon>Lecanoromycetidae</taxon>
        <taxon>Lecanorales</taxon>
        <taxon>Lecanorineae</taxon>
        <taxon>Parmeliaceae</taxon>
        <taxon>Imshaugia</taxon>
    </lineage>
</organism>
<dbReference type="EMBL" id="CAJPDT010000002">
    <property type="protein sequence ID" value="CAF9905667.1"/>
    <property type="molecule type" value="Genomic_DNA"/>
</dbReference>
<proteinExistence type="predicted"/>
<dbReference type="GO" id="GO:0008081">
    <property type="term" value="F:phosphoric diester hydrolase activity"/>
    <property type="evidence" value="ECO:0007669"/>
    <property type="project" value="InterPro"/>
</dbReference>
<keyword evidence="1" id="KW-0812">Transmembrane</keyword>
<dbReference type="PANTHER" id="PTHR13593">
    <property type="match status" value="1"/>
</dbReference>
<reference evidence="2" key="1">
    <citation type="submission" date="2021-03" db="EMBL/GenBank/DDBJ databases">
        <authorList>
            <person name="Tagirdzhanova G."/>
        </authorList>
    </citation>
    <scope>NUCLEOTIDE SEQUENCE</scope>
</reference>
<dbReference type="Pfam" id="PF26146">
    <property type="entry name" value="PI-PLC_X"/>
    <property type="match status" value="1"/>
</dbReference>
<gene>
    <name evidence="2" type="ORF">IMSHALPRED_003920</name>
</gene>
<dbReference type="GO" id="GO:0006629">
    <property type="term" value="P:lipid metabolic process"/>
    <property type="evidence" value="ECO:0007669"/>
    <property type="project" value="InterPro"/>
</dbReference>
<comment type="caution">
    <text evidence="2">The sequence shown here is derived from an EMBL/GenBank/DDBJ whole genome shotgun (WGS) entry which is preliminary data.</text>
</comment>
<dbReference type="PANTHER" id="PTHR13593:SF146">
    <property type="entry name" value="PLC-LIKE PHOSPHODIESTERASE"/>
    <property type="match status" value="1"/>
</dbReference>
<evidence type="ECO:0000313" key="3">
    <source>
        <dbReference type="Proteomes" id="UP000664534"/>
    </source>
</evidence>
<dbReference type="Gene3D" id="3.20.20.190">
    <property type="entry name" value="Phosphatidylinositol (PI) phosphodiesterase"/>
    <property type="match status" value="1"/>
</dbReference>
<dbReference type="AlphaFoldDB" id="A0A8H3EH97"/>